<keyword evidence="3" id="KW-1185">Reference proteome</keyword>
<evidence type="ECO:0000313" key="2">
    <source>
        <dbReference type="EMBL" id="GGO80421.1"/>
    </source>
</evidence>
<accession>A0A917ZC93</accession>
<protein>
    <submittedName>
        <fullName evidence="2">Uncharacterized protein</fullName>
    </submittedName>
</protein>
<evidence type="ECO:0000256" key="1">
    <source>
        <dbReference type="SAM" id="Phobius"/>
    </source>
</evidence>
<feature type="transmembrane region" description="Helical" evidence="1">
    <location>
        <begin position="52"/>
        <end position="70"/>
    </location>
</feature>
<sequence length="90" mass="9771">MTAVIMLWAAAAWLKRHDKFHWVCTVPATFMTGVVNAYLLSAEIGFGLSLDIAGPVGIASSVLVLGWLLLRGRREQDQDDASSALAIERT</sequence>
<proteinExistence type="predicted"/>
<reference evidence="2 3" key="1">
    <citation type="journal article" date="2014" name="Int. J. Syst. Evol. Microbiol.">
        <title>Complete genome sequence of Corynebacterium casei LMG S-19264T (=DSM 44701T), isolated from a smear-ripened cheese.</title>
        <authorList>
            <consortium name="US DOE Joint Genome Institute (JGI-PGF)"/>
            <person name="Walter F."/>
            <person name="Albersmeier A."/>
            <person name="Kalinowski J."/>
            <person name="Ruckert C."/>
        </authorList>
    </citation>
    <scope>NUCLEOTIDE SEQUENCE [LARGE SCALE GENOMIC DNA]</scope>
    <source>
        <strain evidence="2 3">CGMCC 1.7286</strain>
    </source>
</reference>
<keyword evidence="1" id="KW-0472">Membrane</keyword>
<organism evidence="2 3">
    <name type="scientific">Marinobacterium nitratireducens</name>
    <dbReference type="NCBI Taxonomy" id="518897"/>
    <lineage>
        <taxon>Bacteria</taxon>
        <taxon>Pseudomonadati</taxon>
        <taxon>Pseudomonadota</taxon>
        <taxon>Gammaproteobacteria</taxon>
        <taxon>Oceanospirillales</taxon>
        <taxon>Oceanospirillaceae</taxon>
        <taxon>Marinobacterium</taxon>
    </lineage>
</organism>
<dbReference type="RefSeq" id="WP_229721849.1">
    <property type="nucleotide sequence ID" value="NZ_BMLT01000004.1"/>
</dbReference>
<comment type="caution">
    <text evidence="2">The sequence shown here is derived from an EMBL/GenBank/DDBJ whole genome shotgun (WGS) entry which is preliminary data.</text>
</comment>
<evidence type="ECO:0000313" key="3">
    <source>
        <dbReference type="Proteomes" id="UP000599578"/>
    </source>
</evidence>
<keyword evidence="1" id="KW-0812">Transmembrane</keyword>
<dbReference type="EMBL" id="BMLT01000004">
    <property type="protein sequence ID" value="GGO80421.1"/>
    <property type="molecule type" value="Genomic_DNA"/>
</dbReference>
<dbReference type="Proteomes" id="UP000599578">
    <property type="component" value="Unassembled WGS sequence"/>
</dbReference>
<keyword evidence="1" id="KW-1133">Transmembrane helix</keyword>
<name>A0A917ZC93_9GAMM</name>
<dbReference type="AlphaFoldDB" id="A0A917ZC93"/>
<feature type="transmembrane region" description="Helical" evidence="1">
    <location>
        <begin position="20"/>
        <end position="40"/>
    </location>
</feature>
<gene>
    <name evidence="2" type="ORF">GCM10011348_17040</name>
</gene>